<reference evidence="1" key="1">
    <citation type="submission" date="2014-09" db="EMBL/GenBank/DDBJ databases">
        <title>Genome sequence of the luminous mushroom Mycena chlorophos for searching fungal bioluminescence genes.</title>
        <authorList>
            <person name="Tanaka Y."/>
            <person name="Kasuga D."/>
            <person name="Oba Y."/>
            <person name="Hase S."/>
            <person name="Sato K."/>
            <person name="Oba Y."/>
            <person name="Sakakibara Y."/>
        </authorList>
    </citation>
    <scope>NUCLEOTIDE SEQUENCE</scope>
</reference>
<dbReference type="Gene3D" id="3.80.10.10">
    <property type="entry name" value="Ribonuclease Inhibitor"/>
    <property type="match status" value="1"/>
</dbReference>
<sequence>MSELEKSAQEIAALQLRHATLLQEADDIAYALRIAQATHGRLLNQQALIAKLPSEILSDIFLLCQQQHPGTKIKALQIPFEVLASQVSSWWRELAIATRLLWANILVRVRPRQLTGRQLLESKLERVKTYLERSDSCLFSATFDVSASSGPFQVAEILHLMAAEATRWRRLFMSMKNPTATLEILQTLKTLNVPVLDYMSIWLAPLPLTGPPHPTENDCTELIFRGGAPSLKFVRLSGMALACLLPPLRLVETLHLTSYTLRYTSFRSLLESITNLVNLSLHRIQVTHRPLDCPSIGLPALRALRICGDLDAEAQHPSRLIRLLGIPGLQELTLKELDVFDDQVFPAATTLALHSCPFPAGEMLRMLRAFPELTTFRLDESLPDILDLLGMPARDGSTMAEKPPWPKLHTLAITRMEAQDVQLLVDMLERRQRLESPLSRLYLDRRSRFVLGRKDKLEWVQKRVQVERHEGVYVWPVEGIEDNDEAFFWEL</sequence>
<name>A0ABQ0LGD7_MYCCL</name>
<evidence type="ECO:0000313" key="1">
    <source>
        <dbReference type="EMBL" id="GAT50194.1"/>
    </source>
</evidence>
<organism evidence="1 2">
    <name type="scientific">Mycena chlorophos</name>
    <name type="common">Agaric fungus</name>
    <name type="synonym">Agaricus chlorophos</name>
    <dbReference type="NCBI Taxonomy" id="658473"/>
    <lineage>
        <taxon>Eukaryota</taxon>
        <taxon>Fungi</taxon>
        <taxon>Dikarya</taxon>
        <taxon>Basidiomycota</taxon>
        <taxon>Agaricomycotina</taxon>
        <taxon>Agaricomycetes</taxon>
        <taxon>Agaricomycetidae</taxon>
        <taxon>Agaricales</taxon>
        <taxon>Marasmiineae</taxon>
        <taxon>Mycenaceae</taxon>
        <taxon>Mycena</taxon>
    </lineage>
</organism>
<accession>A0ABQ0LGD7</accession>
<evidence type="ECO:0000313" key="2">
    <source>
        <dbReference type="Proteomes" id="UP000815677"/>
    </source>
</evidence>
<protein>
    <recommendedName>
        <fullName evidence="3">F-box domain-containing protein</fullName>
    </recommendedName>
</protein>
<gene>
    <name evidence="1" type="ORF">MCHLO_07464</name>
</gene>
<evidence type="ECO:0008006" key="3">
    <source>
        <dbReference type="Google" id="ProtNLM"/>
    </source>
</evidence>
<dbReference type="InterPro" id="IPR032675">
    <property type="entry name" value="LRR_dom_sf"/>
</dbReference>
<dbReference type="SUPFAM" id="SSF52047">
    <property type="entry name" value="RNI-like"/>
    <property type="match status" value="1"/>
</dbReference>
<dbReference type="Proteomes" id="UP000815677">
    <property type="component" value="Unassembled WGS sequence"/>
</dbReference>
<keyword evidence="2" id="KW-1185">Reference proteome</keyword>
<proteinExistence type="predicted"/>
<dbReference type="EMBL" id="DF846343">
    <property type="protein sequence ID" value="GAT50194.1"/>
    <property type="molecule type" value="Genomic_DNA"/>
</dbReference>